<evidence type="ECO:0000256" key="1">
    <source>
        <dbReference type="SAM" id="MobiDB-lite"/>
    </source>
</evidence>
<comment type="caution">
    <text evidence="2">The sequence shown here is derived from an EMBL/GenBank/DDBJ whole genome shotgun (WGS) entry which is preliminary data.</text>
</comment>
<dbReference type="EMBL" id="JAEFCI010003995">
    <property type="protein sequence ID" value="KAG5461216.1"/>
    <property type="molecule type" value="Genomic_DNA"/>
</dbReference>
<proteinExistence type="predicted"/>
<feature type="compositionally biased region" description="Basic residues" evidence="1">
    <location>
        <begin position="52"/>
        <end position="65"/>
    </location>
</feature>
<dbReference type="AlphaFoldDB" id="A0A8H7ZXE6"/>
<evidence type="ECO:0000313" key="3">
    <source>
        <dbReference type="Proteomes" id="UP000673691"/>
    </source>
</evidence>
<gene>
    <name evidence="2" type="ORF">BJ554DRAFT_6623</name>
</gene>
<protein>
    <submittedName>
        <fullName evidence="2">Uncharacterized protein</fullName>
    </submittedName>
</protein>
<feature type="region of interest" description="Disordered" evidence="1">
    <location>
        <begin position="1"/>
        <end position="65"/>
    </location>
</feature>
<sequence>DEDEDDEELGGGGGGGSHTTRAPPSQRERRHAAHTLSPKAHPRTSRSARALRGAHARKKRLSRRHPPAYLQTDLFYFDRQMASTVHRHSTPTMPYFPDITAMRSNATRPKAKDWSDLASAPLKPATRSVGGPAPACSVDEEPQHYLHSLRRNPNFGEYTAAEVTRFPLAAKSQLAFSPPKLPSPPDTPATVEDAFDMGSHTNMMKLEKMLDDLQLDSDRTALRSADKSDMQVKQRAADPSAVQGNAHGLPTRLGSRSATPSASIAAGVPPVSRPYGLPGLAGQLPTVFAPSQGYAGVQQRPSQSSVVHPPIRGALRTATSCGMLPFDYPPPGALPDVGKTVGSAPSLYGVLLPIAERNSVDSSADVARSTRAWHAQANLAGEEDNQACHQSRGQLLVPTSFSASSTSSGTVLAAHYNSRPQSRQVFSIPVSSQNGWVFDENAQLIDPLDGM</sequence>
<feature type="compositionally biased region" description="Basic and acidic residues" evidence="1">
    <location>
        <begin position="223"/>
        <end position="236"/>
    </location>
</feature>
<name>A0A8H7ZXE6_9FUNG</name>
<feature type="region of interest" description="Disordered" evidence="1">
    <location>
        <begin position="223"/>
        <end position="264"/>
    </location>
</feature>
<keyword evidence="3" id="KW-1185">Reference proteome</keyword>
<accession>A0A8H7ZXE6</accession>
<feature type="non-terminal residue" evidence="2">
    <location>
        <position position="451"/>
    </location>
</feature>
<evidence type="ECO:0000313" key="2">
    <source>
        <dbReference type="EMBL" id="KAG5461216.1"/>
    </source>
</evidence>
<dbReference type="Proteomes" id="UP000673691">
    <property type="component" value="Unassembled WGS sequence"/>
</dbReference>
<reference evidence="2 3" key="1">
    <citation type="journal article" name="Sci. Rep.">
        <title>Genome-scale phylogenetic analyses confirm Olpidium as the closest living zoosporic fungus to the non-flagellated, terrestrial fungi.</title>
        <authorList>
            <person name="Chang Y."/>
            <person name="Rochon D."/>
            <person name="Sekimoto S."/>
            <person name="Wang Y."/>
            <person name="Chovatia M."/>
            <person name="Sandor L."/>
            <person name="Salamov A."/>
            <person name="Grigoriev I.V."/>
            <person name="Stajich J.E."/>
            <person name="Spatafora J.W."/>
        </authorList>
    </citation>
    <scope>NUCLEOTIDE SEQUENCE [LARGE SCALE GENOMIC DNA]</scope>
    <source>
        <strain evidence="2">S191</strain>
    </source>
</reference>
<feature type="non-terminal residue" evidence="2">
    <location>
        <position position="1"/>
    </location>
</feature>
<organism evidence="2 3">
    <name type="scientific">Olpidium bornovanus</name>
    <dbReference type="NCBI Taxonomy" id="278681"/>
    <lineage>
        <taxon>Eukaryota</taxon>
        <taxon>Fungi</taxon>
        <taxon>Fungi incertae sedis</taxon>
        <taxon>Olpidiomycota</taxon>
        <taxon>Olpidiomycotina</taxon>
        <taxon>Olpidiomycetes</taxon>
        <taxon>Olpidiales</taxon>
        <taxon>Olpidiaceae</taxon>
        <taxon>Olpidium</taxon>
    </lineage>
</organism>